<dbReference type="GO" id="GO:0003677">
    <property type="term" value="F:DNA binding"/>
    <property type="evidence" value="ECO:0007669"/>
    <property type="project" value="UniProtKB-KW"/>
</dbReference>
<name>A0A6L3NPL0_9BURK</name>
<dbReference type="GO" id="GO:0003700">
    <property type="term" value="F:DNA-binding transcription factor activity"/>
    <property type="evidence" value="ECO:0007669"/>
    <property type="project" value="InterPro"/>
</dbReference>
<dbReference type="PROSITE" id="PS50949">
    <property type="entry name" value="HTH_GNTR"/>
    <property type="match status" value="1"/>
</dbReference>
<dbReference type="PANTHER" id="PTHR46577">
    <property type="entry name" value="HTH-TYPE TRANSCRIPTIONAL REGULATORY PROTEIN GABR"/>
    <property type="match status" value="1"/>
</dbReference>
<comment type="similarity">
    <text evidence="1">In the C-terminal section; belongs to the class-I pyridoxal-phosphate-dependent aminotransferase family.</text>
</comment>
<dbReference type="CDD" id="cd07377">
    <property type="entry name" value="WHTH_GntR"/>
    <property type="match status" value="1"/>
</dbReference>
<accession>A0A6L3NPL0</accession>
<protein>
    <submittedName>
        <fullName evidence="8">PLP-dependent aminotransferase family protein</fullName>
    </submittedName>
</protein>
<keyword evidence="8" id="KW-0032">Aminotransferase</keyword>
<dbReference type="SUPFAM" id="SSF46785">
    <property type="entry name" value="Winged helix' DNA-binding domain"/>
    <property type="match status" value="1"/>
</dbReference>
<dbReference type="InterPro" id="IPR004839">
    <property type="entry name" value="Aminotransferase_I/II_large"/>
</dbReference>
<keyword evidence="8" id="KW-0808">Transferase</keyword>
<feature type="domain" description="HTH gntR-type" evidence="7">
    <location>
        <begin position="6"/>
        <end position="74"/>
    </location>
</feature>
<dbReference type="PANTHER" id="PTHR46577:SF2">
    <property type="entry name" value="TRANSCRIPTIONAL REGULATORY PROTEIN"/>
    <property type="match status" value="1"/>
</dbReference>
<gene>
    <name evidence="8" type="ORF">F7R13_00565</name>
</gene>
<dbReference type="InterPro" id="IPR000524">
    <property type="entry name" value="Tscrpt_reg_HTH_GntR"/>
</dbReference>
<dbReference type="GO" id="GO:0030170">
    <property type="term" value="F:pyridoxal phosphate binding"/>
    <property type="evidence" value="ECO:0007669"/>
    <property type="project" value="InterPro"/>
</dbReference>
<dbReference type="SMART" id="SM00345">
    <property type="entry name" value="HTH_GNTR"/>
    <property type="match status" value="1"/>
</dbReference>
<feature type="region of interest" description="Disordered" evidence="6">
    <location>
        <begin position="466"/>
        <end position="486"/>
    </location>
</feature>
<evidence type="ECO:0000256" key="5">
    <source>
        <dbReference type="ARBA" id="ARBA00023163"/>
    </source>
</evidence>
<dbReference type="InterPro" id="IPR015424">
    <property type="entry name" value="PyrdxlP-dep_Trfase"/>
</dbReference>
<dbReference type="CDD" id="cd00609">
    <property type="entry name" value="AAT_like"/>
    <property type="match status" value="1"/>
</dbReference>
<evidence type="ECO:0000259" key="7">
    <source>
        <dbReference type="PROSITE" id="PS50949"/>
    </source>
</evidence>
<dbReference type="InterPro" id="IPR051446">
    <property type="entry name" value="HTH_trans_reg/aminotransferase"/>
</dbReference>
<evidence type="ECO:0000256" key="3">
    <source>
        <dbReference type="ARBA" id="ARBA00023015"/>
    </source>
</evidence>
<dbReference type="Gene3D" id="1.10.10.10">
    <property type="entry name" value="Winged helix-like DNA-binding domain superfamily/Winged helix DNA-binding domain"/>
    <property type="match status" value="1"/>
</dbReference>
<dbReference type="Gene3D" id="3.40.640.10">
    <property type="entry name" value="Type I PLP-dependent aspartate aminotransferase-like (Major domain)"/>
    <property type="match status" value="1"/>
</dbReference>
<dbReference type="AlphaFoldDB" id="A0A6L3NPL0"/>
<dbReference type="Gene3D" id="3.90.1150.10">
    <property type="entry name" value="Aspartate Aminotransferase, domain 1"/>
    <property type="match status" value="1"/>
</dbReference>
<dbReference type="InterPro" id="IPR036390">
    <property type="entry name" value="WH_DNA-bd_sf"/>
</dbReference>
<reference evidence="8 9" key="1">
    <citation type="submission" date="2019-09" db="EMBL/GenBank/DDBJ databases">
        <title>Draft genome sequences of 48 bacterial type strains from the CCUG.</title>
        <authorList>
            <person name="Tunovic T."/>
            <person name="Pineiro-Iglesias B."/>
            <person name="Unosson C."/>
            <person name="Inganas E."/>
            <person name="Ohlen M."/>
            <person name="Cardew S."/>
            <person name="Jensie-Markopoulos S."/>
            <person name="Salva-Serra F."/>
            <person name="Jaen-Luchoro D."/>
            <person name="Karlsson R."/>
            <person name="Svensson-Stadler L."/>
            <person name="Chun J."/>
            <person name="Moore E."/>
        </authorList>
    </citation>
    <scope>NUCLEOTIDE SEQUENCE [LARGE SCALE GENOMIC DNA]</scope>
    <source>
        <strain evidence="8 9">CCUG 65687</strain>
    </source>
</reference>
<dbReference type="EMBL" id="VZOL01000002">
    <property type="protein sequence ID" value="KAB0686490.1"/>
    <property type="molecule type" value="Genomic_DNA"/>
</dbReference>
<evidence type="ECO:0000256" key="1">
    <source>
        <dbReference type="ARBA" id="ARBA00005384"/>
    </source>
</evidence>
<comment type="caution">
    <text evidence="8">The sequence shown here is derived from an EMBL/GenBank/DDBJ whole genome shotgun (WGS) entry which is preliminary data.</text>
</comment>
<dbReference type="InterPro" id="IPR015422">
    <property type="entry name" value="PyrdxlP-dep_Trfase_small"/>
</dbReference>
<keyword evidence="5" id="KW-0804">Transcription</keyword>
<dbReference type="Proteomes" id="UP000473571">
    <property type="component" value="Unassembled WGS sequence"/>
</dbReference>
<dbReference type="GO" id="GO:0008483">
    <property type="term" value="F:transaminase activity"/>
    <property type="evidence" value="ECO:0007669"/>
    <property type="project" value="UniProtKB-KW"/>
</dbReference>
<keyword evidence="3" id="KW-0805">Transcription regulation</keyword>
<evidence type="ECO:0000313" key="9">
    <source>
        <dbReference type="Proteomes" id="UP000473571"/>
    </source>
</evidence>
<dbReference type="SUPFAM" id="SSF53383">
    <property type="entry name" value="PLP-dependent transferases"/>
    <property type="match status" value="1"/>
</dbReference>
<organism evidence="8 9">
    <name type="scientific">Burkholderia territorii</name>
    <dbReference type="NCBI Taxonomy" id="1503055"/>
    <lineage>
        <taxon>Bacteria</taxon>
        <taxon>Pseudomonadati</taxon>
        <taxon>Pseudomonadota</taxon>
        <taxon>Betaproteobacteria</taxon>
        <taxon>Burkholderiales</taxon>
        <taxon>Burkholderiaceae</taxon>
        <taxon>Burkholderia</taxon>
        <taxon>Burkholderia cepacia complex</taxon>
    </lineage>
</organism>
<dbReference type="InterPro" id="IPR015421">
    <property type="entry name" value="PyrdxlP-dep_Trfase_major"/>
</dbReference>
<dbReference type="Pfam" id="PF00155">
    <property type="entry name" value="Aminotran_1_2"/>
    <property type="match status" value="1"/>
</dbReference>
<dbReference type="InterPro" id="IPR036388">
    <property type="entry name" value="WH-like_DNA-bd_sf"/>
</dbReference>
<evidence type="ECO:0000313" key="8">
    <source>
        <dbReference type="EMBL" id="KAB0686490.1"/>
    </source>
</evidence>
<sequence>MAKETKFAYQAVYRYVLDLMEKGALGSNLKLPSLRELAGQLDVSVPTIQYAYGLLEREGKIVSVPKSGYFCVAAPQPEPWRGVDLLDSVYVNARKPGMLALSSDAPPLLLSLDAPLLTAERELVRQYPRAGPPSYQPFGEEPLRQALSAHLGASNGRAWSMDDFYIAPDPRSALDTTLTGLRLGNSVALVESPCSWAVLRLLRMHAIRVIEMPLDGHGDIDVSSIAALIEREQVRLALFSSGVSMPGGRSVSPDGKRALAALFAQRGIWLFENDRYGGLHFGDTPPRFRDFADPARLVVYSGFDKIVGAEAPYGYVLARDPTHAIAEAFLARSFRVPPIRQRALARLYASDRVRQHTLALRRLLHERMTQMSEIVRHAGDDVFAFTPPEGGATLWLEARDTRTCMRTVFETLLAQRIVIAPGEVFSLEGRYRHCVRLSFTLDWSRDIAGAVCALATAVRGHASRATCRTSPSSHGAARPASVRASR</sequence>
<keyword evidence="4" id="KW-0238">DNA-binding</keyword>
<evidence type="ECO:0000256" key="4">
    <source>
        <dbReference type="ARBA" id="ARBA00023125"/>
    </source>
</evidence>
<evidence type="ECO:0000256" key="2">
    <source>
        <dbReference type="ARBA" id="ARBA00022898"/>
    </source>
</evidence>
<evidence type="ECO:0000256" key="6">
    <source>
        <dbReference type="SAM" id="MobiDB-lite"/>
    </source>
</evidence>
<dbReference type="Pfam" id="PF00392">
    <property type="entry name" value="GntR"/>
    <property type="match status" value="1"/>
</dbReference>
<keyword evidence="2" id="KW-0663">Pyridoxal phosphate</keyword>
<proteinExistence type="inferred from homology"/>